<dbReference type="PANTHER" id="PTHR34697:SF2">
    <property type="entry name" value="PHOSPHATIDYLGLYCEROL LYSYLTRANSFERASE"/>
    <property type="match status" value="1"/>
</dbReference>
<dbReference type="Pfam" id="PF09924">
    <property type="entry name" value="LPG_synthase_C"/>
    <property type="match status" value="1"/>
</dbReference>
<dbReference type="GO" id="GO:0005886">
    <property type="term" value="C:plasma membrane"/>
    <property type="evidence" value="ECO:0007669"/>
    <property type="project" value="UniProtKB-SubCell"/>
</dbReference>
<reference evidence="16 17" key="1">
    <citation type="submission" date="2016-10" db="EMBL/GenBank/DDBJ databases">
        <authorList>
            <person name="de Groot N.N."/>
        </authorList>
    </citation>
    <scope>NUCLEOTIDE SEQUENCE [LARGE SCALE GENOMIC DNA]</scope>
    <source>
        <strain evidence="16 17">DSM 527</strain>
    </source>
</reference>
<evidence type="ECO:0000256" key="2">
    <source>
        <dbReference type="ARBA" id="ARBA00008627"/>
    </source>
</evidence>
<protein>
    <recommendedName>
        <fullName evidence="4">Phosphatidylglycerol lysyltransferase</fullName>
        <ecNumber evidence="3">2.3.2.3</ecNumber>
    </recommendedName>
    <alternativeName>
        <fullName evidence="12">Lysylphosphatidylglycerol synthase</fullName>
    </alternativeName>
</protein>
<comment type="subcellular location">
    <subcellularLocation>
        <location evidence="1">Cell membrane</location>
        <topology evidence="1">Multi-pass membrane protein</topology>
    </subcellularLocation>
</comment>
<evidence type="ECO:0000256" key="4">
    <source>
        <dbReference type="ARBA" id="ARBA00021546"/>
    </source>
</evidence>
<dbReference type="Pfam" id="PF03706">
    <property type="entry name" value="LPG_synthase_TM"/>
    <property type="match status" value="1"/>
</dbReference>
<feature type="transmembrane region" description="Helical" evidence="14">
    <location>
        <begin position="517"/>
        <end position="535"/>
    </location>
</feature>
<feature type="transmembrane region" description="Helical" evidence="14">
    <location>
        <begin position="446"/>
        <end position="470"/>
    </location>
</feature>
<dbReference type="EC" id="2.3.2.3" evidence="3"/>
<keyword evidence="9" id="KW-0443">Lipid metabolism</keyword>
<dbReference type="GO" id="GO:0006629">
    <property type="term" value="P:lipid metabolic process"/>
    <property type="evidence" value="ECO:0007669"/>
    <property type="project" value="UniProtKB-KW"/>
</dbReference>
<evidence type="ECO:0000256" key="3">
    <source>
        <dbReference type="ARBA" id="ARBA00012014"/>
    </source>
</evidence>
<feature type="transmembrane region" description="Helical" evidence="14">
    <location>
        <begin position="367"/>
        <end position="389"/>
    </location>
</feature>
<evidence type="ECO:0000256" key="13">
    <source>
        <dbReference type="ARBA" id="ARBA00047540"/>
    </source>
</evidence>
<dbReference type="EMBL" id="FNBN01000006">
    <property type="protein sequence ID" value="SDG80135.1"/>
    <property type="molecule type" value="Genomic_DNA"/>
</dbReference>
<dbReference type="GO" id="GO:0046677">
    <property type="term" value="P:response to antibiotic"/>
    <property type="evidence" value="ECO:0007669"/>
    <property type="project" value="UniProtKB-KW"/>
</dbReference>
<gene>
    <name evidence="16" type="ORF">SAMN04488121_106335</name>
</gene>
<feature type="transmembrane region" description="Helical" evidence="14">
    <location>
        <begin position="421"/>
        <end position="439"/>
    </location>
</feature>
<evidence type="ECO:0000256" key="10">
    <source>
        <dbReference type="ARBA" id="ARBA00023136"/>
    </source>
</evidence>
<dbReference type="InterPro" id="IPR051211">
    <property type="entry name" value="PG_lysyltransferase"/>
</dbReference>
<evidence type="ECO:0000313" key="17">
    <source>
        <dbReference type="Proteomes" id="UP000199045"/>
    </source>
</evidence>
<dbReference type="OrthoDB" id="145485at2"/>
<dbReference type="InterPro" id="IPR024320">
    <property type="entry name" value="LPG_synthase_C"/>
</dbReference>
<feature type="domain" description="Phosphatidylglycerol lysyltransferase C-terminal" evidence="15">
    <location>
        <begin position="566"/>
        <end position="842"/>
    </location>
</feature>
<keyword evidence="10 14" id="KW-0472">Membrane</keyword>
<feature type="transmembrane region" description="Helical" evidence="14">
    <location>
        <begin position="94"/>
        <end position="115"/>
    </location>
</feature>
<dbReference type="GO" id="GO:0055091">
    <property type="term" value="P:phospholipid homeostasis"/>
    <property type="evidence" value="ECO:0007669"/>
    <property type="project" value="TreeGrafter"/>
</dbReference>
<dbReference type="STRING" id="104663.SAMN04488121_106335"/>
<dbReference type="InterPro" id="IPR022791">
    <property type="entry name" value="L-PG_synthase/AglD"/>
</dbReference>
<evidence type="ECO:0000256" key="6">
    <source>
        <dbReference type="ARBA" id="ARBA00022679"/>
    </source>
</evidence>
<dbReference type="RefSeq" id="WP_089835379.1">
    <property type="nucleotide sequence ID" value="NZ_FNBN01000006.1"/>
</dbReference>
<dbReference type="Proteomes" id="UP000199045">
    <property type="component" value="Unassembled WGS sequence"/>
</dbReference>
<evidence type="ECO:0000256" key="12">
    <source>
        <dbReference type="ARBA" id="ARBA00031899"/>
    </source>
</evidence>
<feature type="transmembrane region" description="Helical" evidence="14">
    <location>
        <begin position="135"/>
        <end position="157"/>
    </location>
</feature>
<evidence type="ECO:0000256" key="11">
    <source>
        <dbReference type="ARBA" id="ARBA00023251"/>
    </source>
</evidence>
<evidence type="ECO:0000313" key="16">
    <source>
        <dbReference type="EMBL" id="SDG80135.1"/>
    </source>
</evidence>
<keyword evidence="6 16" id="KW-0808">Transferase</keyword>
<evidence type="ECO:0000256" key="9">
    <source>
        <dbReference type="ARBA" id="ARBA00023098"/>
    </source>
</evidence>
<feature type="transmembrane region" description="Helical" evidence="14">
    <location>
        <begin position="251"/>
        <end position="271"/>
    </location>
</feature>
<feature type="transmembrane region" description="Helical" evidence="14">
    <location>
        <begin position="327"/>
        <end position="347"/>
    </location>
</feature>
<evidence type="ECO:0000256" key="1">
    <source>
        <dbReference type="ARBA" id="ARBA00004651"/>
    </source>
</evidence>
<evidence type="ECO:0000256" key="7">
    <source>
        <dbReference type="ARBA" id="ARBA00022692"/>
    </source>
</evidence>
<comment type="similarity">
    <text evidence="2">Belongs to the LPG synthase family.</text>
</comment>
<keyword evidence="5" id="KW-1003">Cell membrane</keyword>
<feature type="transmembrane region" description="Helical" evidence="14">
    <location>
        <begin position="16"/>
        <end position="34"/>
    </location>
</feature>
<dbReference type="GO" id="GO:0050071">
    <property type="term" value="F:phosphatidylglycerol lysyltransferase activity"/>
    <property type="evidence" value="ECO:0007669"/>
    <property type="project" value="UniProtKB-EC"/>
</dbReference>
<dbReference type="SUPFAM" id="SSF55729">
    <property type="entry name" value="Acyl-CoA N-acyltransferases (Nat)"/>
    <property type="match status" value="1"/>
</dbReference>
<feature type="transmembrane region" description="Helical" evidence="14">
    <location>
        <begin position="163"/>
        <end position="183"/>
    </location>
</feature>
<proteinExistence type="inferred from homology"/>
<comment type="catalytic activity">
    <reaction evidence="13">
        <text>L-lysyl-tRNA(Lys) + a 1,2-diacyl-sn-glycero-3-phospho-(1'-sn-glycerol) = a 1,2-diacyl-sn-glycero-3-phospho-1'-(3'-O-L-lysyl)-sn-glycerol + tRNA(Lys)</text>
        <dbReference type="Rhea" id="RHEA:10668"/>
        <dbReference type="Rhea" id="RHEA-COMP:9696"/>
        <dbReference type="Rhea" id="RHEA-COMP:9697"/>
        <dbReference type="ChEBI" id="CHEBI:64716"/>
        <dbReference type="ChEBI" id="CHEBI:75792"/>
        <dbReference type="ChEBI" id="CHEBI:78442"/>
        <dbReference type="ChEBI" id="CHEBI:78529"/>
        <dbReference type="EC" id="2.3.2.3"/>
    </reaction>
</comment>
<keyword evidence="7 14" id="KW-0812">Transmembrane</keyword>
<dbReference type="PANTHER" id="PTHR34697">
    <property type="entry name" value="PHOSPHATIDYLGLYCEROL LYSYLTRANSFERASE"/>
    <property type="match status" value="1"/>
</dbReference>
<accession>A0A1G7X7K2</accession>
<feature type="transmembrane region" description="Helical" evidence="14">
    <location>
        <begin position="219"/>
        <end position="239"/>
    </location>
</feature>
<sequence>MALKDKLNLGTIMRKLHWKELLAVLFILLAIYFFRQQRHELYALGPAIEKANRFWVIAGILLTGGYILLQALMYRYSFRSVGGKLDLHLGTELFLKRNLLSIFLPAGGVSSLAYLPQNLRRSHINKQQVHQASGIYGFTGIFSVFLVGIPVVGYAILHDESMFQAVIGLIAICGVLGCVAWLVRSMQTRGAAYNLMAKYFPGVVSHVDEIFAFNLNRTSFIHTVLVSAGIEIVGIAHLYISMMATGATPSLEAACVGYIVATIFLIVSPFLRGLGAIELSLAYLLTNYGFTSLQALEITLLYRLFEFWLPLVAGVVAFLLKGKQLMLRLIPPVLIFLLGMVNIFSVLTPPLRGRLRMLRAYIPVESIHASNLLVVFLGLILLVTATFLFRGLRNAWIVALSVSLLSVLGHMSKALDYEEASLALGTAIILVITASQYRLKSNRQLMNIGVVTAIATLLVVLIFGTVGFYFLHARHFGMEFTWLHSLTASFHGFLLLEDDGLRPLTRFGREFLSAIRVLGVGAWTFLFYTIIRPYLPAGKQSNAAMEKAQYYLSQYGSSAMDHFKVGDDKLLYVSEEHQGFISYRIANGFAVVLEEPVCADDVKLPLLQEFEKQCLKTGLKPAFYRVDEQSMYYFEHLRKKKLLIGQEGIVDVAAFTLSGKDRKSLRNGLNSLAAKGYVTTIHTAPLSPVLVQELKEVSDEWLEQYEVKEMTFSQGLFDADEIMEQEVITVTDPEGRIAAFLNIIPDYAPGECTYDLIRKRTDAPGGCMDALIIALIQNAKEKGLQYLNLGLVPMSGISQPQNTAEQVVKFAYEKIKAFRHYHGLREFKEKYATEWSNKYLVYEHDFDLIQLPGALSKVMRA</sequence>
<evidence type="ECO:0000256" key="5">
    <source>
        <dbReference type="ARBA" id="ARBA00022475"/>
    </source>
</evidence>
<keyword evidence="11" id="KW-0046">Antibiotic resistance</keyword>
<dbReference type="AlphaFoldDB" id="A0A1G7X7K2"/>
<keyword evidence="8 14" id="KW-1133">Transmembrane helix</keyword>
<evidence type="ECO:0000256" key="8">
    <source>
        <dbReference type="ARBA" id="ARBA00022989"/>
    </source>
</evidence>
<dbReference type="InterPro" id="IPR016181">
    <property type="entry name" value="Acyl_CoA_acyltransferase"/>
</dbReference>
<evidence type="ECO:0000259" key="15">
    <source>
        <dbReference type="Pfam" id="PF09924"/>
    </source>
</evidence>
<name>A0A1G7X7K2_CHIFI</name>
<feature type="transmembrane region" description="Helical" evidence="14">
    <location>
        <begin position="54"/>
        <end position="74"/>
    </location>
</feature>
<organism evidence="16 17">
    <name type="scientific">Chitinophaga filiformis</name>
    <name type="common">Myxococcus filiformis</name>
    <name type="synonym">Flexibacter filiformis</name>
    <dbReference type="NCBI Taxonomy" id="104663"/>
    <lineage>
        <taxon>Bacteria</taxon>
        <taxon>Pseudomonadati</taxon>
        <taxon>Bacteroidota</taxon>
        <taxon>Chitinophagia</taxon>
        <taxon>Chitinophagales</taxon>
        <taxon>Chitinophagaceae</taxon>
        <taxon>Chitinophaga</taxon>
    </lineage>
</organism>
<evidence type="ECO:0000256" key="14">
    <source>
        <dbReference type="SAM" id="Phobius"/>
    </source>
</evidence>
<feature type="transmembrane region" description="Helical" evidence="14">
    <location>
        <begin position="300"/>
        <end position="320"/>
    </location>
</feature>